<dbReference type="GO" id="GO:0004497">
    <property type="term" value="F:monooxygenase activity"/>
    <property type="evidence" value="ECO:0007669"/>
    <property type="project" value="UniProtKB-KW"/>
</dbReference>
<comment type="cofactor">
    <cofactor evidence="5">
        <name>FAD</name>
        <dbReference type="ChEBI" id="CHEBI:57692"/>
    </cofactor>
</comment>
<dbReference type="InterPro" id="IPR050346">
    <property type="entry name" value="FMO-like"/>
</dbReference>
<dbReference type="Gene3D" id="3.50.50.60">
    <property type="entry name" value="FAD/NAD(P)-binding domain"/>
    <property type="match status" value="2"/>
</dbReference>
<dbReference type="AlphaFoldDB" id="A0ABC9DA52"/>
<dbReference type="InterPro" id="IPR020946">
    <property type="entry name" value="Flavin_mOase-like"/>
</dbReference>
<evidence type="ECO:0000256" key="2">
    <source>
        <dbReference type="ARBA" id="ARBA00022630"/>
    </source>
</evidence>
<dbReference type="SUPFAM" id="SSF51905">
    <property type="entry name" value="FAD/NAD(P)-binding domain"/>
    <property type="match status" value="1"/>
</dbReference>
<evidence type="ECO:0000313" key="7">
    <source>
        <dbReference type="Proteomes" id="UP001497457"/>
    </source>
</evidence>
<keyword evidence="2 5" id="KW-0285">Flavoprotein</keyword>
<keyword evidence="4 5" id="KW-0560">Oxidoreductase</keyword>
<accession>A0ABC9DA52</accession>
<dbReference type="EMBL" id="OZ075142">
    <property type="protein sequence ID" value="CAL5034293.1"/>
    <property type="molecule type" value="Genomic_DNA"/>
</dbReference>
<keyword evidence="3 5" id="KW-0274">FAD</keyword>
<evidence type="ECO:0000256" key="5">
    <source>
        <dbReference type="RuleBase" id="RU361177"/>
    </source>
</evidence>
<dbReference type="PANTHER" id="PTHR23023">
    <property type="entry name" value="DIMETHYLANILINE MONOOXYGENASE"/>
    <property type="match status" value="1"/>
</dbReference>
<organism evidence="6 7">
    <name type="scientific">Urochloa decumbens</name>
    <dbReference type="NCBI Taxonomy" id="240449"/>
    <lineage>
        <taxon>Eukaryota</taxon>
        <taxon>Viridiplantae</taxon>
        <taxon>Streptophyta</taxon>
        <taxon>Embryophyta</taxon>
        <taxon>Tracheophyta</taxon>
        <taxon>Spermatophyta</taxon>
        <taxon>Magnoliopsida</taxon>
        <taxon>Liliopsida</taxon>
        <taxon>Poales</taxon>
        <taxon>Poaceae</taxon>
        <taxon>PACMAD clade</taxon>
        <taxon>Panicoideae</taxon>
        <taxon>Panicodae</taxon>
        <taxon>Paniceae</taxon>
        <taxon>Melinidinae</taxon>
        <taxon>Urochloa</taxon>
    </lineage>
</organism>
<comment type="similarity">
    <text evidence="1 5">Belongs to the FMO family.</text>
</comment>
<dbReference type="EC" id="1.-.-.-" evidence="5"/>
<protein>
    <recommendedName>
        <fullName evidence="5">Flavin-containing monooxygenase</fullName>
        <ecNumber evidence="5">1.-.-.-</ecNumber>
    </recommendedName>
</protein>
<gene>
    <name evidence="6" type="ORF">URODEC1_LOCUS83043</name>
</gene>
<keyword evidence="7" id="KW-1185">Reference proteome</keyword>
<dbReference type="Proteomes" id="UP001497457">
    <property type="component" value="Chromosome 32b"/>
</dbReference>
<evidence type="ECO:0000256" key="1">
    <source>
        <dbReference type="ARBA" id="ARBA00009183"/>
    </source>
</evidence>
<dbReference type="Pfam" id="PF00743">
    <property type="entry name" value="FMO-like"/>
    <property type="match status" value="1"/>
</dbReference>
<evidence type="ECO:0000256" key="3">
    <source>
        <dbReference type="ARBA" id="ARBA00022827"/>
    </source>
</evidence>
<sequence>MHAATMVASARELLREGHDVTVVEQSGGVGGQWPYEPRTDAGDPLGAAGVHSSVYASSPRGRSPASPALIDCLCEDGRVVFADATGIVADAVVYCTGYKYSFPFLDTAGVVAVDDNNRVGPLFEHTFPPALAPTLSFVGLPRKVPVPWFYEVQARWVAQVLSGSRSLLPSPEEMMRSVEEYNDRGWDMAGVTKKHLSHDIFDWEVYCDDFAEKELLSSSLASLRDRTESFHHDSDLVREACALPRLAYPDAMS</sequence>
<dbReference type="InterPro" id="IPR036188">
    <property type="entry name" value="FAD/NAD-bd_sf"/>
</dbReference>
<reference evidence="7" key="1">
    <citation type="submission" date="2024-06" db="EMBL/GenBank/DDBJ databases">
        <authorList>
            <person name="Ryan C."/>
        </authorList>
    </citation>
    <scope>NUCLEOTIDE SEQUENCE [LARGE SCALE GENOMIC DNA]</scope>
</reference>
<evidence type="ECO:0000313" key="6">
    <source>
        <dbReference type="EMBL" id="CAL5034293.1"/>
    </source>
</evidence>
<keyword evidence="5" id="KW-0503">Monooxygenase</keyword>
<evidence type="ECO:0000256" key="4">
    <source>
        <dbReference type="ARBA" id="ARBA00023002"/>
    </source>
</evidence>
<name>A0ABC9DA52_9POAL</name>
<proteinExistence type="inferred from homology"/>
<reference evidence="6 7" key="2">
    <citation type="submission" date="2024-10" db="EMBL/GenBank/DDBJ databases">
        <authorList>
            <person name="Ryan C."/>
        </authorList>
    </citation>
    <scope>NUCLEOTIDE SEQUENCE [LARGE SCALE GENOMIC DNA]</scope>
</reference>